<accession>A0A6I4IBM8</accession>
<proteinExistence type="predicted"/>
<name>A0A6I4IBM8_9SPHI</name>
<organism evidence="1 2">
    <name type="scientific">Mucilaginibacter aquatilis</name>
    <dbReference type="NCBI Taxonomy" id="1517760"/>
    <lineage>
        <taxon>Bacteria</taxon>
        <taxon>Pseudomonadati</taxon>
        <taxon>Bacteroidota</taxon>
        <taxon>Sphingobacteriia</taxon>
        <taxon>Sphingobacteriales</taxon>
        <taxon>Sphingobacteriaceae</taxon>
        <taxon>Mucilaginibacter</taxon>
    </lineage>
</organism>
<keyword evidence="2" id="KW-1185">Reference proteome</keyword>
<sequence length="77" mass="9457">MHSINQKYTEGLLYFYKLSYKTKNKTLINTFKRLFKRKPKTNDFYSRYPEKFTNPDHYQWQGGRLLTRNELEKLTGK</sequence>
<gene>
    <name evidence="1" type="ORF">GO816_07455</name>
</gene>
<reference evidence="1 2" key="1">
    <citation type="submission" date="2019-12" db="EMBL/GenBank/DDBJ databases">
        <title>Mucilaginibacter sp. HME9299 genome sequencing and assembly.</title>
        <authorList>
            <person name="Kang H."/>
            <person name="Kim H."/>
            <person name="Joh K."/>
        </authorList>
    </citation>
    <scope>NUCLEOTIDE SEQUENCE [LARGE SCALE GENOMIC DNA]</scope>
    <source>
        <strain evidence="1 2">HME9299</strain>
    </source>
</reference>
<dbReference type="Proteomes" id="UP000434850">
    <property type="component" value="Unassembled WGS sequence"/>
</dbReference>
<evidence type="ECO:0000313" key="1">
    <source>
        <dbReference type="EMBL" id="MVN90956.1"/>
    </source>
</evidence>
<dbReference type="RefSeq" id="WP_157540717.1">
    <property type="nucleotide sequence ID" value="NZ_WQLA01000002.1"/>
</dbReference>
<comment type="caution">
    <text evidence="1">The sequence shown here is derived from an EMBL/GenBank/DDBJ whole genome shotgun (WGS) entry which is preliminary data.</text>
</comment>
<dbReference type="EMBL" id="WQLA01000002">
    <property type="protein sequence ID" value="MVN90956.1"/>
    <property type="molecule type" value="Genomic_DNA"/>
</dbReference>
<evidence type="ECO:0000313" key="2">
    <source>
        <dbReference type="Proteomes" id="UP000434850"/>
    </source>
</evidence>
<dbReference type="AlphaFoldDB" id="A0A6I4IBM8"/>
<protein>
    <submittedName>
        <fullName evidence="1">Uncharacterized protein</fullName>
    </submittedName>
</protein>